<proteinExistence type="predicted"/>
<protein>
    <submittedName>
        <fullName evidence="2">Uncharacterized protein</fullName>
    </submittedName>
</protein>
<dbReference type="KEGG" id="lgi:LOTGIDRAFT_174955"/>
<dbReference type="GeneID" id="20242937"/>
<sequence length="125" mass="13994">MADKNTLSLLKTTSDFSQFSDTSSIGDTRQLVEEKDDGQPKSGIYTASFNFINSIIGSGIIGIVKTFSKFFMCIEDTDSINLHHANFQSDVCDSPMSSINIKDLRELILFIFLYDPFLEFATILD</sequence>
<dbReference type="Proteomes" id="UP000030746">
    <property type="component" value="Unassembled WGS sequence"/>
</dbReference>
<gene>
    <name evidence="2" type="ORF">LOTGIDRAFT_174955</name>
</gene>
<organism evidence="2 3">
    <name type="scientific">Lottia gigantea</name>
    <name type="common">Giant owl limpet</name>
    <dbReference type="NCBI Taxonomy" id="225164"/>
    <lineage>
        <taxon>Eukaryota</taxon>
        <taxon>Metazoa</taxon>
        <taxon>Spiralia</taxon>
        <taxon>Lophotrochozoa</taxon>
        <taxon>Mollusca</taxon>
        <taxon>Gastropoda</taxon>
        <taxon>Patellogastropoda</taxon>
        <taxon>Lottioidea</taxon>
        <taxon>Lottiidae</taxon>
        <taxon>Lottia</taxon>
    </lineage>
</organism>
<dbReference type="CTD" id="20242937"/>
<dbReference type="AlphaFoldDB" id="V4AR91"/>
<dbReference type="RefSeq" id="XP_009053092.1">
    <property type="nucleotide sequence ID" value="XM_009054844.1"/>
</dbReference>
<dbReference type="HOGENOM" id="CLU_1995185_0_0_1"/>
<dbReference type="STRING" id="225164.V4AR91"/>
<evidence type="ECO:0000256" key="1">
    <source>
        <dbReference type="SAM" id="MobiDB-lite"/>
    </source>
</evidence>
<feature type="region of interest" description="Disordered" evidence="1">
    <location>
        <begin position="17"/>
        <end position="39"/>
    </location>
</feature>
<reference evidence="2 3" key="1">
    <citation type="journal article" date="2013" name="Nature">
        <title>Insights into bilaterian evolution from three spiralian genomes.</title>
        <authorList>
            <person name="Simakov O."/>
            <person name="Marletaz F."/>
            <person name="Cho S.J."/>
            <person name="Edsinger-Gonzales E."/>
            <person name="Havlak P."/>
            <person name="Hellsten U."/>
            <person name="Kuo D.H."/>
            <person name="Larsson T."/>
            <person name="Lv J."/>
            <person name="Arendt D."/>
            <person name="Savage R."/>
            <person name="Osoegawa K."/>
            <person name="de Jong P."/>
            <person name="Grimwood J."/>
            <person name="Chapman J.A."/>
            <person name="Shapiro H."/>
            <person name="Aerts A."/>
            <person name="Otillar R.P."/>
            <person name="Terry A.Y."/>
            <person name="Boore J.L."/>
            <person name="Grigoriev I.V."/>
            <person name="Lindberg D.R."/>
            <person name="Seaver E.C."/>
            <person name="Weisblat D.A."/>
            <person name="Putnam N.H."/>
            <person name="Rokhsar D.S."/>
        </authorList>
    </citation>
    <scope>NUCLEOTIDE SEQUENCE [LARGE SCALE GENOMIC DNA]</scope>
</reference>
<name>V4AR91_LOTGI</name>
<dbReference type="EMBL" id="KB201531">
    <property type="protein sequence ID" value="ESO96221.1"/>
    <property type="molecule type" value="Genomic_DNA"/>
</dbReference>
<feature type="compositionally biased region" description="Basic and acidic residues" evidence="1">
    <location>
        <begin position="30"/>
        <end position="39"/>
    </location>
</feature>
<keyword evidence="3" id="KW-1185">Reference proteome</keyword>
<accession>V4AR91</accession>
<evidence type="ECO:0000313" key="2">
    <source>
        <dbReference type="EMBL" id="ESO96221.1"/>
    </source>
</evidence>
<evidence type="ECO:0000313" key="3">
    <source>
        <dbReference type="Proteomes" id="UP000030746"/>
    </source>
</evidence>